<dbReference type="PANTHER" id="PTHR37461">
    <property type="entry name" value="ANTI-SIGMA-K FACTOR RSKA"/>
    <property type="match status" value="1"/>
</dbReference>
<evidence type="ECO:0000313" key="2">
    <source>
        <dbReference type="EMBL" id="MEK8051116.1"/>
    </source>
</evidence>
<proteinExistence type="predicted"/>
<evidence type="ECO:0000259" key="1">
    <source>
        <dbReference type="Pfam" id="PF10099"/>
    </source>
</evidence>
<sequence length="227" mass="23678">MDYGRRERADRLASEYVLGTLRGPARRRFEALLGGHPQLREAVARWQARLTPLSDSVAPVQPSPRVWAGIESRLFPSPAAAPWWQRLGLWRAFSGVTAAALVALVVVEQQPAPAAAPVVVLLGANPKVATSAPARFVASLSADGRALVLRPIDAPALGAQQALELWSVPRQGAPHSLGLVKADGPTVLLNAQHLKDASAFAVSVEPAGGSPTGAPTGPIVSLGALES</sequence>
<feature type="domain" description="Anti-sigma K factor RskA C-terminal" evidence="1">
    <location>
        <begin position="97"/>
        <end position="219"/>
    </location>
</feature>
<name>A0ABU9CGX7_9BURK</name>
<dbReference type="Pfam" id="PF10099">
    <property type="entry name" value="RskA_C"/>
    <property type="match status" value="1"/>
</dbReference>
<protein>
    <submittedName>
        <fullName evidence="2">Anti-sigma factor</fullName>
    </submittedName>
</protein>
<comment type="caution">
    <text evidence="2">The sequence shown here is derived from an EMBL/GenBank/DDBJ whole genome shotgun (WGS) entry which is preliminary data.</text>
</comment>
<evidence type="ECO:0000313" key="3">
    <source>
        <dbReference type="Proteomes" id="UP001365405"/>
    </source>
</evidence>
<dbReference type="Proteomes" id="UP001365405">
    <property type="component" value="Unassembled WGS sequence"/>
</dbReference>
<reference evidence="2 3" key="1">
    <citation type="submission" date="2024-04" db="EMBL/GenBank/DDBJ databases">
        <title>Novel species of the genus Ideonella isolated from streams.</title>
        <authorList>
            <person name="Lu H."/>
        </authorList>
    </citation>
    <scope>NUCLEOTIDE SEQUENCE [LARGE SCALE GENOMIC DNA]</scope>
    <source>
        <strain evidence="2 3">DXS22W</strain>
    </source>
</reference>
<keyword evidence="3" id="KW-1185">Reference proteome</keyword>
<organism evidence="2 3">
    <name type="scientific">Pseudaquabacterium inlustre</name>
    <dbReference type="NCBI Taxonomy" id="2984192"/>
    <lineage>
        <taxon>Bacteria</taxon>
        <taxon>Pseudomonadati</taxon>
        <taxon>Pseudomonadota</taxon>
        <taxon>Betaproteobacteria</taxon>
        <taxon>Burkholderiales</taxon>
        <taxon>Sphaerotilaceae</taxon>
        <taxon>Pseudaquabacterium</taxon>
    </lineage>
</organism>
<dbReference type="InterPro" id="IPR018764">
    <property type="entry name" value="RskA_C"/>
</dbReference>
<gene>
    <name evidence="2" type="ORF">AACH10_12770</name>
</gene>
<dbReference type="PANTHER" id="PTHR37461:SF1">
    <property type="entry name" value="ANTI-SIGMA-K FACTOR RSKA"/>
    <property type="match status" value="1"/>
</dbReference>
<dbReference type="InterPro" id="IPR051474">
    <property type="entry name" value="Anti-sigma-K/W_factor"/>
</dbReference>
<dbReference type="EMBL" id="JBBUTH010000007">
    <property type="protein sequence ID" value="MEK8051116.1"/>
    <property type="molecule type" value="Genomic_DNA"/>
</dbReference>
<dbReference type="RefSeq" id="WP_341410807.1">
    <property type="nucleotide sequence ID" value="NZ_JBBUTH010000007.1"/>
</dbReference>
<accession>A0ABU9CGX7</accession>